<dbReference type="PANTHER" id="PTHR31118:SF12">
    <property type="entry name" value="CYCLASE-LIKE PROTEIN 2"/>
    <property type="match status" value="1"/>
</dbReference>
<evidence type="ECO:0000313" key="1">
    <source>
        <dbReference type="EMBL" id="CRK84695.1"/>
    </source>
</evidence>
<dbReference type="InterPro" id="IPR037175">
    <property type="entry name" value="KFase_sf"/>
</dbReference>
<dbReference type="Proteomes" id="UP000199087">
    <property type="component" value="Unassembled WGS sequence"/>
</dbReference>
<dbReference type="InterPro" id="IPR007325">
    <property type="entry name" value="KFase/CYL"/>
</dbReference>
<dbReference type="Pfam" id="PF04199">
    <property type="entry name" value="Cyclase"/>
    <property type="match status" value="1"/>
</dbReference>
<evidence type="ECO:0000313" key="2">
    <source>
        <dbReference type="Proteomes" id="UP000199087"/>
    </source>
</evidence>
<organism evidence="1 2">
    <name type="scientific">Neobacillus massiliamazoniensis</name>
    <dbReference type="NCBI Taxonomy" id="1499688"/>
    <lineage>
        <taxon>Bacteria</taxon>
        <taxon>Bacillati</taxon>
        <taxon>Bacillota</taxon>
        <taxon>Bacilli</taxon>
        <taxon>Bacillales</taxon>
        <taxon>Bacillaceae</taxon>
        <taxon>Neobacillus</taxon>
    </lineage>
</organism>
<dbReference type="GO" id="GO:0019441">
    <property type="term" value="P:L-tryptophan catabolic process to kynurenine"/>
    <property type="evidence" value="ECO:0007669"/>
    <property type="project" value="InterPro"/>
</dbReference>
<gene>
    <name evidence="1" type="ORF">BN000_04741</name>
</gene>
<dbReference type="Gene3D" id="3.50.30.50">
    <property type="entry name" value="Putative cyclase"/>
    <property type="match status" value="1"/>
</dbReference>
<dbReference type="AlphaFoldDB" id="A0A0U1P331"/>
<sequence length="265" mass="30070">MIESFERNGKRTVIIDLSDRLSNDTRSFEPNAHKIIYKNHKDSIAVTEKFLGLDESYWPNEEGWAVEEVTLSTHSGTHIDAPYHYGSTSNRERAKTIDQIPLNWCYGDGVLINMTHKQAGEGISIEDIQQELKNINYSIKPYDIILIYTGVSKQFHQPGYDYLHAGLTASATEWLIDQGVKLIGIDAWGLDRPFDVTAKEAKEGKSQFWEAHLVGRRKEYCQIEKLCNLDQIPKPYGFTVCAFPINIANASAGWSRVVAIFNEIN</sequence>
<dbReference type="STRING" id="1499688.BN000_04741"/>
<accession>A0A0U1P331</accession>
<name>A0A0U1P331_9BACI</name>
<dbReference type="EMBL" id="CVRB01000005">
    <property type="protein sequence ID" value="CRK84695.1"/>
    <property type="molecule type" value="Genomic_DNA"/>
</dbReference>
<keyword evidence="2" id="KW-1185">Reference proteome</keyword>
<proteinExistence type="predicted"/>
<dbReference type="RefSeq" id="WP_090638889.1">
    <property type="nucleotide sequence ID" value="NZ_CVRB01000005.1"/>
</dbReference>
<dbReference type="SUPFAM" id="SSF102198">
    <property type="entry name" value="Putative cyclase"/>
    <property type="match status" value="1"/>
</dbReference>
<protein>
    <submittedName>
        <fullName evidence="1">Cyclase family protein</fullName>
    </submittedName>
</protein>
<reference evidence="2" key="1">
    <citation type="submission" date="2015-05" db="EMBL/GenBank/DDBJ databases">
        <authorList>
            <person name="Urmite Genomes"/>
        </authorList>
    </citation>
    <scope>NUCLEOTIDE SEQUENCE [LARGE SCALE GENOMIC DNA]</scope>
    <source>
        <strain evidence="2">LF1</strain>
    </source>
</reference>
<dbReference type="GO" id="GO:0004061">
    <property type="term" value="F:arylformamidase activity"/>
    <property type="evidence" value="ECO:0007669"/>
    <property type="project" value="InterPro"/>
</dbReference>
<dbReference type="PANTHER" id="PTHR31118">
    <property type="entry name" value="CYCLASE-LIKE PROTEIN 2"/>
    <property type="match status" value="1"/>
</dbReference>
<dbReference type="OrthoDB" id="9796085at2"/>